<gene>
    <name evidence="4" type="ORF">DKW60_17310</name>
</gene>
<feature type="domain" description="Response regulatory" evidence="3">
    <location>
        <begin position="2"/>
        <end position="118"/>
    </location>
</feature>
<dbReference type="GO" id="GO:0000160">
    <property type="term" value="P:phosphorelay signal transduction system"/>
    <property type="evidence" value="ECO:0007669"/>
    <property type="project" value="InterPro"/>
</dbReference>
<evidence type="ECO:0000259" key="3">
    <source>
        <dbReference type="PROSITE" id="PS50110"/>
    </source>
</evidence>
<dbReference type="SUPFAM" id="SSF81606">
    <property type="entry name" value="PP2C-like"/>
    <property type="match status" value="1"/>
</dbReference>
<dbReference type="Pfam" id="PF07228">
    <property type="entry name" value="SpoIIE"/>
    <property type="match status" value="1"/>
</dbReference>
<dbReference type="AlphaFoldDB" id="A0A317C764"/>
<dbReference type="Proteomes" id="UP000245539">
    <property type="component" value="Unassembled WGS sequence"/>
</dbReference>
<dbReference type="Gene3D" id="3.40.50.2300">
    <property type="match status" value="1"/>
</dbReference>
<dbReference type="InterPro" id="IPR052016">
    <property type="entry name" value="Bact_Sigma-Reg"/>
</dbReference>
<keyword evidence="2" id="KW-0597">Phosphoprotein</keyword>
<dbReference type="SMART" id="SM00331">
    <property type="entry name" value="PP2C_SIG"/>
    <property type="match status" value="1"/>
</dbReference>
<protein>
    <recommendedName>
        <fullName evidence="3">Response regulatory domain-containing protein</fullName>
    </recommendedName>
</protein>
<comment type="caution">
    <text evidence="4">The sequence shown here is derived from an EMBL/GenBank/DDBJ whole genome shotgun (WGS) entry which is preliminary data.</text>
</comment>
<dbReference type="InterPro" id="IPR001932">
    <property type="entry name" value="PPM-type_phosphatase-like_dom"/>
</dbReference>
<name>A0A317C764_9GAMM</name>
<accession>A0A317C764</accession>
<dbReference type="RefSeq" id="WP_109838925.1">
    <property type="nucleotide sequence ID" value="NZ_QGKM01000059.1"/>
</dbReference>
<feature type="modified residue" description="4-aspartylphosphate" evidence="2">
    <location>
        <position position="51"/>
    </location>
</feature>
<dbReference type="InterPro" id="IPR001789">
    <property type="entry name" value="Sig_transdc_resp-reg_receiver"/>
</dbReference>
<dbReference type="GO" id="GO:0016791">
    <property type="term" value="F:phosphatase activity"/>
    <property type="evidence" value="ECO:0007669"/>
    <property type="project" value="TreeGrafter"/>
</dbReference>
<reference evidence="4 5" key="1">
    <citation type="submission" date="2018-05" db="EMBL/GenBank/DDBJ databases">
        <title>Leucothrix arctica sp. nov., isolated from Arctic seawater.</title>
        <authorList>
            <person name="Choi A."/>
            <person name="Baek K."/>
        </authorList>
    </citation>
    <scope>NUCLEOTIDE SEQUENCE [LARGE SCALE GENOMIC DNA]</scope>
    <source>
        <strain evidence="4 5">JCM 18388</strain>
    </source>
</reference>
<dbReference type="InterPro" id="IPR011006">
    <property type="entry name" value="CheY-like_superfamily"/>
</dbReference>
<keyword evidence="1" id="KW-0378">Hydrolase</keyword>
<proteinExistence type="predicted"/>
<dbReference type="InterPro" id="IPR036457">
    <property type="entry name" value="PPM-type-like_dom_sf"/>
</dbReference>
<dbReference type="PANTHER" id="PTHR43156">
    <property type="entry name" value="STAGE II SPORULATION PROTEIN E-RELATED"/>
    <property type="match status" value="1"/>
</dbReference>
<keyword evidence="5" id="KW-1185">Reference proteome</keyword>
<dbReference type="Pfam" id="PF00072">
    <property type="entry name" value="Response_reg"/>
    <property type="match status" value="1"/>
</dbReference>
<dbReference type="PROSITE" id="PS50110">
    <property type="entry name" value="RESPONSE_REGULATORY"/>
    <property type="match status" value="1"/>
</dbReference>
<dbReference type="SUPFAM" id="SSF52172">
    <property type="entry name" value="CheY-like"/>
    <property type="match status" value="1"/>
</dbReference>
<dbReference type="SMART" id="SM00448">
    <property type="entry name" value="REC"/>
    <property type="match status" value="1"/>
</dbReference>
<dbReference type="Gene3D" id="3.60.40.10">
    <property type="entry name" value="PPM-type phosphatase domain"/>
    <property type="match status" value="1"/>
</dbReference>
<evidence type="ECO:0000256" key="2">
    <source>
        <dbReference type="PROSITE-ProRule" id="PRU00169"/>
    </source>
</evidence>
<evidence type="ECO:0000313" key="4">
    <source>
        <dbReference type="EMBL" id="PWQ94061.1"/>
    </source>
</evidence>
<evidence type="ECO:0000313" key="5">
    <source>
        <dbReference type="Proteomes" id="UP000245539"/>
    </source>
</evidence>
<dbReference type="EMBL" id="QGKM01000059">
    <property type="protein sequence ID" value="PWQ94061.1"/>
    <property type="molecule type" value="Genomic_DNA"/>
</dbReference>
<organism evidence="4 5">
    <name type="scientific">Leucothrix pacifica</name>
    <dbReference type="NCBI Taxonomy" id="1247513"/>
    <lineage>
        <taxon>Bacteria</taxon>
        <taxon>Pseudomonadati</taxon>
        <taxon>Pseudomonadota</taxon>
        <taxon>Gammaproteobacteria</taxon>
        <taxon>Thiotrichales</taxon>
        <taxon>Thiotrichaceae</taxon>
        <taxon>Leucothrix</taxon>
    </lineage>
</organism>
<dbReference type="OrthoDB" id="9811749at2"/>
<sequence length="397" mass="44616">MNILIVDDAKDMRLIMGSIVRKLGHDVVEAVDGEDAWEKLQNGKFEAVISDWQMPRLDGLGLCQRIREADFSHYTYIILLTGLSGKKNILDAINAGADGFASKPVNLEEIRIRLLGAQRVVTLENDIAEKNAALQEAHDHIKKDLEAAAATQLSSLPAPLRTESIRTEWFYKPAIFIGGDTFDYYLTQNGCLVFYSVDISGHGISAAMLSMSLQVSLGLKRGLYGGPVTRERLEEIPALFASNLNKRLLEQKHDHYLTMIFGIVDMHTNKLYYVQAGHPHPYWIRKKQNTVSAVEVNGFPVGLFDGAEYETQMLQMEPGDKFIIYSDGISENNSVINQEVLEGDNLTHHFDDIKHQSAKEITETIENKWLSTEQLNALPDDVSFLVFEFDNINKKEG</sequence>
<evidence type="ECO:0000256" key="1">
    <source>
        <dbReference type="ARBA" id="ARBA00022801"/>
    </source>
</evidence>
<dbReference type="PANTHER" id="PTHR43156:SF2">
    <property type="entry name" value="STAGE II SPORULATION PROTEIN E"/>
    <property type="match status" value="1"/>
</dbReference>